<gene>
    <name evidence="1" type="ORF">JOC86_003998</name>
</gene>
<evidence type="ECO:0008006" key="3">
    <source>
        <dbReference type="Google" id="ProtNLM"/>
    </source>
</evidence>
<sequence>MNNWMTMLFNSRQGKNLLKMVGRRRRNNNRGMMWASLLGIGASAAAYGLGRNRNNTNMMRPVQNVMNNLRSRNTGQMPNMANMTEFAKEVAPNKDPFKNQEGSNS</sequence>
<dbReference type="Proteomes" id="UP001646157">
    <property type="component" value="Unassembled WGS sequence"/>
</dbReference>
<keyword evidence="2" id="KW-1185">Reference proteome</keyword>
<dbReference type="EMBL" id="JAFBDZ010000004">
    <property type="protein sequence ID" value="MBM7587425.1"/>
    <property type="molecule type" value="Genomic_DNA"/>
</dbReference>
<reference evidence="1 2" key="1">
    <citation type="submission" date="2021-01" db="EMBL/GenBank/DDBJ databases">
        <title>Genomic Encyclopedia of Type Strains, Phase IV (KMG-IV): sequencing the most valuable type-strain genomes for metagenomic binning, comparative biology and taxonomic classification.</title>
        <authorList>
            <person name="Goeker M."/>
        </authorList>
    </citation>
    <scope>NUCLEOTIDE SEQUENCE [LARGE SCALE GENOMIC DNA]</scope>
    <source>
        <strain evidence="1 2">DSM 24834</strain>
    </source>
</reference>
<protein>
    <recommendedName>
        <fullName evidence="3">YtxH domain-containing protein</fullName>
    </recommendedName>
</protein>
<accession>A0ABS2NHZ2</accession>
<name>A0ABS2NHZ2_9BACI</name>
<comment type="caution">
    <text evidence="1">The sequence shown here is derived from an EMBL/GenBank/DDBJ whole genome shotgun (WGS) entry which is preliminary data.</text>
</comment>
<organism evidence="1 2">
    <name type="scientific">Rossellomorea pakistanensis</name>
    <dbReference type="NCBI Taxonomy" id="992288"/>
    <lineage>
        <taxon>Bacteria</taxon>
        <taxon>Bacillati</taxon>
        <taxon>Bacillota</taxon>
        <taxon>Bacilli</taxon>
        <taxon>Bacillales</taxon>
        <taxon>Bacillaceae</taxon>
        <taxon>Rossellomorea</taxon>
    </lineage>
</organism>
<evidence type="ECO:0000313" key="1">
    <source>
        <dbReference type="EMBL" id="MBM7587425.1"/>
    </source>
</evidence>
<dbReference type="RefSeq" id="WP_205174593.1">
    <property type="nucleotide sequence ID" value="NZ_JAFBDZ010000004.1"/>
</dbReference>
<evidence type="ECO:0000313" key="2">
    <source>
        <dbReference type="Proteomes" id="UP001646157"/>
    </source>
</evidence>
<proteinExistence type="predicted"/>